<proteinExistence type="predicted"/>
<keyword evidence="2" id="KW-1185">Reference proteome</keyword>
<dbReference type="PANTHER" id="PTHR13061">
    <property type="entry name" value="DYNACTIN SUBUNIT P25"/>
    <property type="match status" value="1"/>
</dbReference>
<dbReference type="SUPFAM" id="SSF51161">
    <property type="entry name" value="Trimeric LpxA-like enzymes"/>
    <property type="match status" value="1"/>
</dbReference>
<dbReference type="RefSeq" id="WP_086471237.1">
    <property type="nucleotide sequence ID" value="NZ_FXWK01000002.1"/>
</dbReference>
<dbReference type="InterPro" id="IPR011004">
    <property type="entry name" value="Trimer_LpxA-like_sf"/>
</dbReference>
<dbReference type="InterPro" id="IPR047324">
    <property type="entry name" value="LbH_gamma_CA-like"/>
</dbReference>
<dbReference type="Pfam" id="PF00132">
    <property type="entry name" value="Hexapep"/>
    <property type="match status" value="1"/>
</dbReference>
<dbReference type="CDD" id="cd04645">
    <property type="entry name" value="LbH_gamma_CA_like"/>
    <property type="match status" value="1"/>
</dbReference>
<keyword evidence="1" id="KW-0808">Transferase</keyword>
<dbReference type="Gene3D" id="2.160.10.10">
    <property type="entry name" value="Hexapeptide repeat proteins"/>
    <property type="match status" value="1"/>
</dbReference>
<organism evidence="1 2">
    <name type="scientific">Devosia lucknowensis</name>
    <dbReference type="NCBI Taxonomy" id="1096929"/>
    <lineage>
        <taxon>Bacteria</taxon>
        <taxon>Pseudomonadati</taxon>
        <taxon>Pseudomonadota</taxon>
        <taxon>Alphaproteobacteria</taxon>
        <taxon>Hyphomicrobiales</taxon>
        <taxon>Devosiaceae</taxon>
        <taxon>Devosia</taxon>
    </lineage>
</organism>
<name>A0A1Y6G5Y1_9HYPH</name>
<protein>
    <submittedName>
        <fullName evidence="1">Carbonic anhydrase or acetyltransferase, isoleucine patch superfamily</fullName>
    </submittedName>
</protein>
<sequence length="184" mass="18967">MPIYALDDLSPRIDPAVGWIAPTAVLIGDVVVGPDVGLWFGAVARGDIETITIGARSNVQENCVLHTDRGFPLNIGADVTIGHGAIIHGCTIGDNSLIGMGATVLNGAVIGKNCLIGANALVTEGKIIPDNSLVMGAPAKVIRHIDSEGEAGLAASAERYVQNARRYAVGLRPASDHGPDFDPA</sequence>
<gene>
    <name evidence="1" type="ORF">SAMN06295905_2868</name>
</gene>
<dbReference type="Proteomes" id="UP000194474">
    <property type="component" value="Unassembled WGS sequence"/>
</dbReference>
<dbReference type="GO" id="GO:0016740">
    <property type="term" value="F:transferase activity"/>
    <property type="evidence" value="ECO:0007669"/>
    <property type="project" value="UniProtKB-KW"/>
</dbReference>
<dbReference type="EMBL" id="FXWK01000002">
    <property type="protein sequence ID" value="SMQ85581.1"/>
    <property type="molecule type" value="Genomic_DNA"/>
</dbReference>
<dbReference type="OrthoDB" id="9803036at2"/>
<dbReference type="PANTHER" id="PTHR13061:SF29">
    <property type="entry name" value="GAMMA CARBONIC ANHYDRASE-LIKE 1, MITOCHONDRIAL-RELATED"/>
    <property type="match status" value="1"/>
</dbReference>
<reference evidence="2" key="1">
    <citation type="submission" date="2017-04" db="EMBL/GenBank/DDBJ databases">
        <authorList>
            <person name="Varghese N."/>
            <person name="Submissions S."/>
        </authorList>
    </citation>
    <scope>NUCLEOTIDE SEQUENCE [LARGE SCALE GENOMIC DNA]</scope>
</reference>
<dbReference type="InterPro" id="IPR001451">
    <property type="entry name" value="Hexapep"/>
</dbReference>
<dbReference type="AlphaFoldDB" id="A0A1Y6G5Y1"/>
<dbReference type="InterPro" id="IPR050484">
    <property type="entry name" value="Transf_Hexapept/Carb_Anhydrase"/>
</dbReference>
<evidence type="ECO:0000313" key="1">
    <source>
        <dbReference type="EMBL" id="SMQ85581.1"/>
    </source>
</evidence>
<accession>A0A1Y6G5Y1</accession>
<evidence type="ECO:0000313" key="2">
    <source>
        <dbReference type="Proteomes" id="UP000194474"/>
    </source>
</evidence>